<dbReference type="EMBL" id="BAAALN010000008">
    <property type="protein sequence ID" value="GAA1243632.1"/>
    <property type="molecule type" value="Genomic_DNA"/>
</dbReference>
<protein>
    <submittedName>
        <fullName evidence="2">Uncharacterized protein</fullName>
    </submittedName>
</protein>
<reference evidence="3" key="1">
    <citation type="journal article" date="2019" name="Int. J. Syst. Evol. Microbiol.">
        <title>The Global Catalogue of Microorganisms (GCM) 10K type strain sequencing project: providing services to taxonomists for standard genome sequencing and annotation.</title>
        <authorList>
            <consortium name="The Broad Institute Genomics Platform"/>
            <consortium name="The Broad Institute Genome Sequencing Center for Infectious Disease"/>
            <person name="Wu L."/>
            <person name="Ma J."/>
        </authorList>
    </citation>
    <scope>NUCLEOTIDE SEQUENCE [LARGE SCALE GENOMIC DNA]</scope>
    <source>
        <strain evidence="3">JCM 13023</strain>
    </source>
</reference>
<accession>A0ABP4H3C1</accession>
<comment type="caution">
    <text evidence="2">The sequence shown here is derived from an EMBL/GenBank/DDBJ whole genome shotgun (WGS) entry which is preliminary data.</text>
</comment>
<name>A0ABP4H3C1_9PSEU</name>
<feature type="region of interest" description="Disordered" evidence="1">
    <location>
        <begin position="1"/>
        <end position="77"/>
    </location>
</feature>
<feature type="compositionally biased region" description="Basic and acidic residues" evidence="1">
    <location>
        <begin position="68"/>
        <end position="77"/>
    </location>
</feature>
<sequence length="77" mass="8323">MRGAVVGHSGDRLPLALVPPQHRRGLNANRPTSISRHAPNRAVGRGFSAPHGRTTKTVARQHALESVADERTQDTRA</sequence>
<keyword evidence="3" id="KW-1185">Reference proteome</keyword>
<evidence type="ECO:0000313" key="3">
    <source>
        <dbReference type="Proteomes" id="UP001500653"/>
    </source>
</evidence>
<evidence type="ECO:0000313" key="2">
    <source>
        <dbReference type="EMBL" id="GAA1243632.1"/>
    </source>
</evidence>
<evidence type="ECO:0000256" key="1">
    <source>
        <dbReference type="SAM" id="MobiDB-lite"/>
    </source>
</evidence>
<gene>
    <name evidence="2" type="ORF">GCM10009676_31630</name>
</gene>
<organism evidence="2 3">
    <name type="scientific">Prauserella halophila</name>
    <dbReference type="NCBI Taxonomy" id="185641"/>
    <lineage>
        <taxon>Bacteria</taxon>
        <taxon>Bacillati</taxon>
        <taxon>Actinomycetota</taxon>
        <taxon>Actinomycetes</taxon>
        <taxon>Pseudonocardiales</taxon>
        <taxon>Pseudonocardiaceae</taxon>
        <taxon>Prauserella</taxon>
    </lineage>
</organism>
<proteinExistence type="predicted"/>
<dbReference type="Proteomes" id="UP001500653">
    <property type="component" value="Unassembled WGS sequence"/>
</dbReference>